<proteinExistence type="predicted"/>
<reference evidence="2" key="1">
    <citation type="submission" date="2015-07" db="EMBL/GenBank/DDBJ databases">
        <title>Fjat-10053 dsm26.</title>
        <authorList>
            <person name="Liu B."/>
            <person name="Wang J."/>
            <person name="Zhu Y."/>
            <person name="Liu G."/>
            <person name="Chen Q."/>
            <person name="Chen Z."/>
            <person name="Lan J."/>
            <person name="Che J."/>
            <person name="Ge C."/>
            <person name="Shi H."/>
            <person name="Pan Z."/>
            <person name="Liu X."/>
        </authorList>
    </citation>
    <scope>NUCLEOTIDE SEQUENCE [LARGE SCALE GENOMIC DNA]</scope>
    <source>
        <strain evidence="2">DSM 26</strain>
    </source>
</reference>
<keyword evidence="2" id="KW-1185">Reference proteome</keyword>
<organism evidence="1 2">
    <name type="scientific">Virgibacillus pantothenticus</name>
    <dbReference type="NCBI Taxonomy" id="1473"/>
    <lineage>
        <taxon>Bacteria</taxon>
        <taxon>Bacillati</taxon>
        <taxon>Bacillota</taxon>
        <taxon>Bacilli</taxon>
        <taxon>Bacillales</taxon>
        <taxon>Bacillaceae</taxon>
        <taxon>Virgibacillus</taxon>
    </lineage>
</organism>
<accession>A0A0L0QM84</accession>
<protein>
    <submittedName>
        <fullName evidence="1">Uncharacterized protein</fullName>
    </submittedName>
</protein>
<comment type="caution">
    <text evidence="1">The sequence shown here is derived from an EMBL/GenBank/DDBJ whole genome shotgun (WGS) entry which is preliminary data.</text>
</comment>
<dbReference type="GeneID" id="66871208"/>
<name>A0A0L0QM84_VIRPA</name>
<dbReference type="Proteomes" id="UP000036780">
    <property type="component" value="Unassembled WGS sequence"/>
</dbReference>
<evidence type="ECO:0000313" key="2">
    <source>
        <dbReference type="Proteomes" id="UP000036780"/>
    </source>
</evidence>
<dbReference type="OrthoDB" id="1725673at2"/>
<dbReference type="RefSeq" id="WP_050352283.1">
    <property type="nucleotide sequence ID" value="NZ_BOSN01000008.1"/>
</dbReference>
<dbReference type="EMBL" id="LGTO01000007">
    <property type="protein sequence ID" value="KNE19730.1"/>
    <property type="molecule type" value="Genomic_DNA"/>
</dbReference>
<dbReference type="PATRIC" id="fig|1473.5.peg.1641"/>
<evidence type="ECO:0000313" key="1">
    <source>
        <dbReference type="EMBL" id="KNE19730.1"/>
    </source>
</evidence>
<sequence length="106" mass="12038">MSSDTDHLRVCNIYAQDSWHMESFIIGNRQGLIDLRNAIDEALKNKVGEANLFPSDFEGYTTYIALLEDENKFADLCMPYTNEPGVGTDENSIHPIDIIKELQTKK</sequence>
<dbReference type="AlphaFoldDB" id="A0A0L0QM84"/>
<gene>
    <name evidence="1" type="ORF">AFK71_14945</name>
</gene>